<proteinExistence type="predicted"/>
<organism evidence="1 2">
    <name type="scientific">Litorilinea aerophila</name>
    <dbReference type="NCBI Taxonomy" id="1204385"/>
    <lineage>
        <taxon>Bacteria</taxon>
        <taxon>Bacillati</taxon>
        <taxon>Chloroflexota</taxon>
        <taxon>Caldilineae</taxon>
        <taxon>Caldilineales</taxon>
        <taxon>Caldilineaceae</taxon>
        <taxon>Litorilinea</taxon>
    </lineage>
</organism>
<dbReference type="InterPro" id="IPR052045">
    <property type="entry name" value="Sulfur_Carrier/Prot_Modifier"/>
</dbReference>
<dbReference type="SUPFAM" id="SSF54285">
    <property type="entry name" value="MoaD/ThiS"/>
    <property type="match status" value="1"/>
</dbReference>
<comment type="caution">
    <text evidence="1">The sequence shown here is derived from an EMBL/GenBank/DDBJ whole genome shotgun (WGS) entry which is preliminary data.</text>
</comment>
<dbReference type="InterPro" id="IPR010038">
    <property type="entry name" value="MoaD_arc-typ"/>
</dbReference>
<gene>
    <name evidence="1" type="ORF">FKZ61_14095</name>
</gene>
<keyword evidence="2" id="KW-1185">Reference proteome</keyword>
<evidence type="ECO:0000313" key="2">
    <source>
        <dbReference type="Proteomes" id="UP000317371"/>
    </source>
</evidence>
<dbReference type="InterPro" id="IPR003749">
    <property type="entry name" value="ThiS/MoaD-like"/>
</dbReference>
<dbReference type="NCBIfam" id="TIGR01687">
    <property type="entry name" value="moaD_arch"/>
    <property type="match status" value="1"/>
</dbReference>
<dbReference type="Proteomes" id="UP000317371">
    <property type="component" value="Unassembled WGS sequence"/>
</dbReference>
<dbReference type="InterPro" id="IPR016155">
    <property type="entry name" value="Mopterin_synth/thiamin_S_b"/>
</dbReference>
<dbReference type="Gene3D" id="3.10.20.30">
    <property type="match status" value="1"/>
</dbReference>
<dbReference type="Pfam" id="PF02597">
    <property type="entry name" value="ThiS"/>
    <property type="match status" value="1"/>
</dbReference>
<name>A0A540VDX4_9CHLR</name>
<dbReference type="EMBL" id="VIGC01000018">
    <property type="protein sequence ID" value="TQE94937.1"/>
    <property type="molecule type" value="Genomic_DNA"/>
</dbReference>
<protein>
    <submittedName>
        <fullName evidence="1">MoaD/ThiS family protein</fullName>
    </submittedName>
</protein>
<dbReference type="InParanoid" id="A0A540VDX4"/>
<sequence length="95" mass="10153">MATVYVPTPLRRLTGGQSKIEVEGETIASLLQAADQQYPGIAERVLDEAGNVKRFVNIFVNDDEIRTLQGLETPVKAGDRVSIVPAMAGGQGELA</sequence>
<dbReference type="PANTHER" id="PTHR38031">
    <property type="entry name" value="SULFUR CARRIER PROTEIN SLR0821-RELATED"/>
    <property type="match status" value="1"/>
</dbReference>
<dbReference type="AlphaFoldDB" id="A0A540VDX4"/>
<evidence type="ECO:0000313" key="1">
    <source>
        <dbReference type="EMBL" id="TQE94937.1"/>
    </source>
</evidence>
<dbReference type="PANTHER" id="PTHR38031:SF1">
    <property type="entry name" value="SULFUR CARRIER PROTEIN CYSO"/>
    <property type="match status" value="1"/>
</dbReference>
<accession>A0A540VDX4</accession>
<dbReference type="InterPro" id="IPR012675">
    <property type="entry name" value="Beta-grasp_dom_sf"/>
</dbReference>
<dbReference type="RefSeq" id="WP_141610789.1">
    <property type="nucleotide sequence ID" value="NZ_VIGC02000018.1"/>
</dbReference>
<reference evidence="1 2" key="1">
    <citation type="submission" date="2019-06" db="EMBL/GenBank/DDBJ databases">
        <title>Genome sequence of Litorilinea aerophila BAA-2444.</title>
        <authorList>
            <person name="Maclea K.S."/>
            <person name="Maurais E.G."/>
            <person name="Iannazzi L.C."/>
        </authorList>
    </citation>
    <scope>NUCLEOTIDE SEQUENCE [LARGE SCALE GENOMIC DNA]</scope>
    <source>
        <strain evidence="1 2">ATCC BAA-2444</strain>
    </source>
</reference>
<dbReference type="OrthoDB" id="9156098at2"/>